<evidence type="ECO:0000313" key="2">
    <source>
        <dbReference type="Proteomes" id="UP000770661"/>
    </source>
</evidence>
<accession>A0A8J4XPS5</accession>
<keyword evidence="2" id="KW-1185">Reference proteome</keyword>
<dbReference type="OrthoDB" id="8060926at2759"/>
<reference evidence="1" key="1">
    <citation type="submission" date="2020-07" db="EMBL/GenBank/DDBJ databases">
        <title>The High-quality genome of the commercially important snow crab, Chionoecetes opilio.</title>
        <authorList>
            <person name="Jeong J.-H."/>
            <person name="Ryu S."/>
        </authorList>
    </citation>
    <scope>NUCLEOTIDE SEQUENCE</scope>
    <source>
        <strain evidence="1">MADBK_172401_WGS</strain>
        <tissue evidence="1">Digestive gland</tissue>
    </source>
</reference>
<proteinExistence type="predicted"/>
<sequence length="98" mass="11154">MLSTNLGAPWKCTPELFEKLQEITCQHVPAIYPHTEVNKLRYELFCARRGEVESSQLPPCEDCPSCMHYVQTTRLRSGGEAAETAFVATPNRLRLDDR</sequence>
<comment type="caution">
    <text evidence="1">The sequence shown here is derived from an EMBL/GenBank/DDBJ whole genome shotgun (WGS) entry which is preliminary data.</text>
</comment>
<gene>
    <name evidence="1" type="ORF">GWK47_019618</name>
</gene>
<dbReference type="AlphaFoldDB" id="A0A8J4XPS5"/>
<evidence type="ECO:0000313" key="1">
    <source>
        <dbReference type="EMBL" id="KAG0711891.1"/>
    </source>
</evidence>
<dbReference type="Proteomes" id="UP000770661">
    <property type="component" value="Unassembled WGS sequence"/>
</dbReference>
<protein>
    <submittedName>
        <fullName evidence="1">Uncharacterized protein</fullName>
    </submittedName>
</protein>
<name>A0A8J4XPS5_CHIOP</name>
<dbReference type="EMBL" id="JACEEZ010022924">
    <property type="protein sequence ID" value="KAG0711891.1"/>
    <property type="molecule type" value="Genomic_DNA"/>
</dbReference>
<organism evidence="1 2">
    <name type="scientific">Chionoecetes opilio</name>
    <name type="common">Atlantic snow crab</name>
    <name type="synonym">Cancer opilio</name>
    <dbReference type="NCBI Taxonomy" id="41210"/>
    <lineage>
        <taxon>Eukaryota</taxon>
        <taxon>Metazoa</taxon>
        <taxon>Ecdysozoa</taxon>
        <taxon>Arthropoda</taxon>
        <taxon>Crustacea</taxon>
        <taxon>Multicrustacea</taxon>
        <taxon>Malacostraca</taxon>
        <taxon>Eumalacostraca</taxon>
        <taxon>Eucarida</taxon>
        <taxon>Decapoda</taxon>
        <taxon>Pleocyemata</taxon>
        <taxon>Brachyura</taxon>
        <taxon>Eubrachyura</taxon>
        <taxon>Majoidea</taxon>
        <taxon>Majidae</taxon>
        <taxon>Chionoecetes</taxon>
    </lineage>
</organism>